<comment type="caution">
    <text evidence="8">The sequence shown here is derived from an EMBL/GenBank/DDBJ whole genome shotgun (WGS) entry which is preliminary data.</text>
</comment>
<dbReference type="GO" id="GO:0009893">
    <property type="term" value="P:positive regulation of metabolic process"/>
    <property type="evidence" value="ECO:0007669"/>
    <property type="project" value="UniProtKB-ARBA"/>
</dbReference>
<gene>
    <name evidence="8" type="ORF">DNK06_13775</name>
</gene>
<proteinExistence type="predicted"/>
<accession>A0A4Q9QK13</accession>
<feature type="domain" description="HTH araC/xylS-type" evidence="7">
    <location>
        <begin position="190"/>
        <end position="288"/>
    </location>
</feature>
<dbReference type="InterPro" id="IPR003313">
    <property type="entry name" value="AraC-bd"/>
</dbReference>
<evidence type="ECO:0000313" key="8">
    <source>
        <dbReference type="EMBL" id="TBU77891.1"/>
    </source>
</evidence>
<dbReference type="PROSITE" id="PS01124">
    <property type="entry name" value="HTH_ARAC_FAMILY_2"/>
    <property type="match status" value="1"/>
</dbReference>
<dbReference type="AlphaFoldDB" id="A0A4Q9QK13"/>
<protein>
    <submittedName>
        <fullName evidence="8">AraC family transcriptional regulator</fullName>
    </submittedName>
</protein>
<dbReference type="InterPro" id="IPR050204">
    <property type="entry name" value="AraC_XylS_family_regulators"/>
</dbReference>
<keyword evidence="2" id="KW-0805">Transcription regulation</keyword>
<dbReference type="InterPro" id="IPR018060">
    <property type="entry name" value="HTH_AraC"/>
</dbReference>
<evidence type="ECO:0000256" key="2">
    <source>
        <dbReference type="ARBA" id="ARBA00023015"/>
    </source>
</evidence>
<evidence type="ECO:0000313" key="9">
    <source>
        <dbReference type="Proteomes" id="UP000292302"/>
    </source>
</evidence>
<dbReference type="EMBL" id="QJUI01000011">
    <property type="protein sequence ID" value="TBU77891.1"/>
    <property type="molecule type" value="Genomic_DNA"/>
</dbReference>
<evidence type="ECO:0000256" key="1">
    <source>
        <dbReference type="ARBA" id="ARBA00004496"/>
    </source>
</evidence>
<sequence>MPDHLPAAAHRLVGHHLDSEVQVQIFRHRTTSRNLTIPAVAEPLLVLVVSGAALVEERVGDQKWTANAVAADDFFLTMSPVPYEMRWQTESDAGFEVVHVYLSQRLLDLAARDIFVDQHVRLREVSGERDHEISGLMRSLYREMTSSRQASALYLQGIGQALAVHLVRCYRDGSSGLSKQVYALPAYKLHRAIEAMRTGLDSEFSLERLASDASMSISHFSRMFRKATGRSPSQYFIHMRMEMARQLLLESDLSIVNVALDVGYNSPSHFARVFRRHTGATPREYRQRR</sequence>
<dbReference type="PRINTS" id="PR00032">
    <property type="entry name" value="HTHARAC"/>
</dbReference>
<dbReference type="GO" id="GO:0003700">
    <property type="term" value="F:DNA-binding transcription factor activity"/>
    <property type="evidence" value="ECO:0007669"/>
    <property type="project" value="InterPro"/>
</dbReference>
<dbReference type="Pfam" id="PF12833">
    <property type="entry name" value="HTH_18"/>
    <property type="match status" value="1"/>
</dbReference>
<dbReference type="Proteomes" id="UP000292302">
    <property type="component" value="Unassembled WGS sequence"/>
</dbReference>
<dbReference type="SMART" id="SM00342">
    <property type="entry name" value="HTH_ARAC"/>
    <property type="match status" value="1"/>
</dbReference>
<evidence type="ECO:0000256" key="6">
    <source>
        <dbReference type="ARBA" id="ARBA00037345"/>
    </source>
</evidence>
<organism evidence="8 9">
    <name type="scientific">Phytopseudomonas daroniae</name>
    <dbReference type="NCBI Taxonomy" id="2487519"/>
    <lineage>
        <taxon>Bacteria</taxon>
        <taxon>Pseudomonadati</taxon>
        <taxon>Pseudomonadota</taxon>
        <taxon>Gammaproteobacteria</taxon>
        <taxon>Pseudomonadales</taxon>
        <taxon>Pseudomonadaceae</taxon>
        <taxon>Phytopseudomonas</taxon>
    </lineage>
</organism>
<evidence type="ECO:0000256" key="5">
    <source>
        <dbReference type="ARBA" id="ARBA00023163"/>
    </source>
</evidence>
<keyword evidence="5" id="KW-0804">Transcription</keyword>
<dbReference type="OrthoDB" id="5622169at2"/>
<dbReference type="PANTHER" id="PTHR46796:SF6">
    <property type="entry name" value="ARAC SUBFAMILY"/>
    <property type="match status" value="1"/>
</dbReference>
<name>A0A4Q9QK13_9GAMM</name>
<dbReference type="PANTHER" id="PTHR46796">
    <property type="entry name" value="HTH-TYPE TRANSCRIPTIONAL ACTIVATOR RHAS-RELATED"/>
    <property type="match status" value="1"/>
</dbReference>
<dbReference type="Gene3D" id="1.10.10.60">
    <property type="entry name" value="Homeodomain-like"/>
    <property type="match status" value="2"/>
</dbReference>
<comment type="subcellular location">
    <subcellularLocation>
        <location evidence="1">Cytoplasm</location>
    </subcellularLocation>
</comment>
<evidence type="ECO:0000256" key="3">
    <source>
        <dbReference type="ARBA" id="ARBA00023125"/>
    </source>
</evidence>
<evidence type="ECO:0000259" key="7">
    <source>
        <dbReference type="PROSITE" id="PS01124"/>
    </source>
</evidence>
<keyword evidence="3" id="KW-0238">DNA-binding</keyword>
<dbReference type="GO" id="GO:0043565">
    <property type="term" value="F:sequence-specific DNA binding"/>
    <property type="evidence" value="ECO:0007669"/>
    <property type="project" value="InterPro"/>
</dbReference>
<comment type="function">
    <text evidence="6">Regulatory protein of the TOL plasmid xyl operons. XylS activates the xylXYZLTEGFJQKIH operon required for the degradation of toluene, m-xylene and p-xylene.</text>
</comment>
<keyword evidence="4" id="KW-0010">Activator</keyword>
<dbReference type="InterPro" id="IPR009057">
    <property type="entry name" value="Homeodomain-like_sf"/>
</dbReference>
<dbReference type="InterPro" id="IPR018062">
    <property type="entry name" value="HTH_AraC-typ_CS"/>
</dbReference>
<dbReference type="GO" id="GO:0005737">
    <property type="term" value="C:cytoplasm"/>
    <property type="evidence" value="ECO:0007669"/>
    <property type="project" value="UniProtKB-SubCell"/>
</dbReference>
<reference evidence="8 9" key="1">
    <citation type="submission" date="2018-06" db="EMBL/GenBank/DDBJ databases">
        <title>Three novel Pseudomonas species isolated from symptomatic oak.</title>
        <authorList>
            <person name="Bueno-Gonzalez V."/>
            <person name="Brady C."/>
        </authorList>
    </citation>
    <scope>NUCLEOTIDE SEQUENCE [LARGE SCALE GENOMIC DNA]</scope>
    <source>
        <strain evidence="8 9">P9A</strain>
    </source>
</reference>
<dbReference type="SUPFAM" id="SSF46689">
    <property type="entry name" value="Homeodomain-like"/>
    <property type="match status" value="2"/>
</dbReference>
<evidence type="ECO:0000256" key="4">
    <source>
        <dbReference type="ARBA" id="ARBA00023159"/>
    </source>
</evidence>
<dbReference type="InterPro" id="IPR020449">
    <property type="entry name" value="Tscrpt_reg_AraC-type_HTH"/>
</dbReference>
<dbReference type="Pfam" id="PF02311">
    <property type="entry name" value="AraC_binding"/>
    <property type="match status" value="1"/>
</dbReference>
<keyword evidence="9" id="KW-1185">Reference proteome</keyword>
<dbReference type="PROSITE" id="PS00041">
    <property type="entry name" value="HTH_ARAC_FAMILY_1"/>
    <property type="match status" value="1"/>
</dbReference>